<dbReference type="Gene3D" id="3.40.190.10">
    <property type="entry name" value="Periplasmic binding protein-like II"/>
    <property type="match status" value="2"/>
</dbReference>
<evidence type="ECO:0000256" key="2">
    <source>
        <dbReference type="SAM" id="MobiDB-lite"/>
    </source>
</evidence>
<evidence type="ECO:0000256" key="3">
    <source>
        <dbReference type="SAM" id="Phobius"/>
    </source>
</evidence>
<keyword evidence="3" id="KW-1133">Transmembrane helix</keyword>
<feature type="chain" id="PRO_5031000475" evidence="4">
    <location>
        <begin position="34"/>
        <end position="579"/>
    </location>
</feature>
<dbReference type="PANTHER" id="PTHR42996">
    <property type="entry name" value="PHOSPHATE-BINDING PROTEIN PSTS"/>
    <property type="match status" value="1"/>
</dbReference>
<evidence type="ECO:0000259" key="5">
    <source>
        <dbReference type="Pfam" id="PF12849"/>
    </source>
</evidence>
<dbReference type="Proteomes" id="UP000549971">
    <property type="component" value="Unassembled WGS sequence"/>
</dbReference>
<proteinExistence type="inferred from homology"/>
<dbReference type="PANTHER" id="PTHR42996:SF1">
    <property type="entry name" value="PHOSPHATE-BINDING PROTEIN PSTS"/>
    <property type="match status" value="1"/>
</dbReference>
<keyword evidence="4" id="KW-0732">Signal</keyword>
<evidence type="ECO:0000313" key="6">
    <source>
        <dbReference type="EMBL" id="MBB5841486.1"/>
    </source>
</evidence>
<comment type="caution">
    <text evidence="6">The sequence shown here is derived from an EMBL/GenBank/DDBJ whole genome shotgun (WGS) entry which is preliminary data.</text>
</comment>
<dbReference type="EMBL" id="JACHMY010000001">
    <property type="protein sequence ID" value="MBB5841486.1"/>
    <property type="molecule type" value="Genomic_DNA"/>
</dbReference>
<dbReference type="CDD" id="cd13565">
    <property type="entry name" value="PBP2_PstS"/>
    <property type="match status" value="1"/>
</dbReference>
<name>A0A7W9MYS9_9ACTN</name>
<dbReference type="SUPFAM" id="SSF53850">
    <property type="entry name" value="Periplasmic binding protein-like II"/>
    <property type="match status" value="1"/>
</dbReference>
<keyword evidence="3" id="KW-0472">Membrane</keyword>
<feature type="transmembrane region" description="Helical" evidence="3">
    <location>
        <begin position="550"/>
        <end position="568"/>
    </location>
</feature>
<protein>
    <submittedName>
        <fullName evidence="6">Phosphate ABC transporter phosphate-binding protein</fullName>
    </submittedName>
</protein>
<feature type="compositionally biased region" description="Gly residues" evidence="2">
    <location>
        <begin position="434"/>
        <end position="491"/>
    </location>
</feature>
<accession>A0A7W9MYS9</accession>
<evidence type="ECO:0000313" key="7">
    <source>
        <dbReference type="Proteomes" id="UP000549971"/>
    </source>
</evidence>
<keyword evidence="7" id="KW-1185">Reference proteome</keyword>
<dbReference type="AlphaFoldDB" id="A0A7W9MYS9"/>
<feature type="domain" description="PBP" evidence="5">
    <location>
        <begin position="32"/>
        <end position="350"/>
    </location>
</feature>
<organism evidence="6 7">
    <name type="scientific">Kribbella italica</name>
    <dbReference type="NCBI Taxonomy" id="1540520"/>
    <lineage>
        <taxon>Bacteria</taxon>
        <taxon>Bacillati</taxon>
        <taxon>Actinomycetota</taxon>
        <taxon>Actinomycetes</taxon>
        <taxon>Propionibacteriales</taxon>
        <taxon>Kribbellaceae</taxon>
        <taxon>Kribbella</taxon>
    </lineage>
</organism>
<evidence type="ECO:0000256" key="4">
    <source>
        <dbReference type="SAM" id="SignalP"/>
    </source>
</evidence>
<dbReference type="InterPro" id="IPR024370">
    <property type="entry name" value="PBP_domain"/>
</dbReference>
<dbReference type="RefSeq" id="WP_184804876.1">
    <property type="nucleotide sequence ID" value="NZ_JACHMY010000001.1"/>
</dbReference>
<keyword evidence="3" id="KW-0812">Transmembrane</keyword>
<dbReference type="Pfam" id="PF12849">
    <property type="entry name" value="PBP_like_2"/>
    <property type="match status" value="1"/>
</dbReference>
<dbReference type="InterPro" id="IPR050962">
    <property type="entry name" value="Phosphate-bind_PstS"/>
</dbReference>
<feature type="region of interest" description="Disordered" evidence="2">
    <location>
        <begin position="433"/>
        <end position="533"/>
    </location>
</feature>
<comment type="similarity">
    <text evidence="1">Belongs to the PstS family.</text>
</comment>
<feature type="signal peptide" evidence="4">
    <location>
        <begin position="1"/>
        <end position="33"/>
    </location>
</feature>
<reference evidence="6 7" key="1">
    <citation type="submission" date="2020-08" db="EMBL/GenBank/DDBJ databases">
        <title>Sequencing the genomes of 1000 actinobacteria strains.</title>
        <authorList>
            <person name="Klenk H.-P."/>
        </authorList>
    </citation>
    <scope>NUCLEOTIDE SEQUENCE [LARGE SCALE GENOMIC DNA]</scope>
    <source>
        <strain evidence="6 7">DSM 28967</strain>
    </source>
</reference>
<sequence>MRRPTAGRRLRTLVLALLLVAASALAGAVPANAAGTAYAPIYGTGSTWSQNALDQWIRDVEPQGMRVEYGGGGSSRGRLDFANKLVDFAISEIPYQGVDPLTGNTDTSAGRAYAYMPIVAGGTAFMYQIKVGGKLYRDLRLSGDTITKIFTGRITNWNDPQVTRDNNGKALPNKKIIPVVRSDGSGTTAQFTIWMNTQHRAVWDSFCRSTQGRTCGQTSYYPTKNFPGVKSQGGSSQMAGYISAEYADGAIGYVEYSYALGKDYPVAKVRNAAGYYTLPTAYNTAVALTRAQIETKPGPSYLTQKLTGVFNHTDPRTYPLSSYSYMILPTANLSPAKGQTLADFASYFLCRGQQKAAPLGYSPLPLNLVQAAFSQVAKVPGSPTTATDIKKCGNPTFDGRNLNRNVLADVAPQPLACDREGAGPAVNGACVNNPGGGPSNPNGPGNGTGTGGGNNNGNGTGTNGTGGGNGTGTGTGGGNGTGTGTGTGTGGNNVVDPKTGQVLPNQAKPSTDPETGQVVNAGGNNTAYEPTGSVTEIGGERAGGDMLRNLGLLTALEVLLLLLVPTLVSRHLQKKRAGQ</sequence>
<feature type="compositionally biased region" description="Polar residues" evidence="2">
    <location>
        <begin position="502"/>
        <end position="533"/>
    </location>
</feature>
<evidence type="ECO:0000256" key="1">
    <source>
        <dbReference type="ARBA" id="ARBA00008725"/>
    </source>
</evidence>
<gene>
    <name evidence="6" type="ORF">HDA39_008220</name>
</gene>